<dbReference type="Pfam" id="PF05036">
    <property type="entry name" value="SPOR"/>
    <property type="match status" value="1"/>
</dbReference>
<keyword evidence="2" id="KW-0732">Signal</keyword>
<dbReference type="SUPFAM" id="SSF110997">
    <property type="entry name" value="Sporulation related repeat"/>
    <property type="match status" value="1"/>
</dbReference>
<dbReference type="PROSITE" id="PS51724">
    <property type="entry name" value="SPOR"/>
    <property type="match status" value="1"/>
</dbReference>
<organism evidence="4 5">
    <name type="scientific">Hyphococcus lacteus</name>
    <dbReference type="NCBI Taxonomy" id="3143536"/>
    <lineage>
        <taxon>Bacteria</taxon>
        <taxon>Pseudomonadati</taxon>
        <taxon>Pseudomonadota</taxon>
        <taxon>Alphaproteobacteria</taxon>
        <taxon>Parvularculales</taxon>
        <taxon>Parvularculaceae</taxon>
        <taxon>Hyphococcus</taxon>
    </lineage>
</organism>
<feature type="region of interest" description="Disordered" evidence="1">
    <location>
        <begin position="92"/>
        <end position="138"/>
    </location>
</feature>
<name>A0ABV3Z1V5_9PROT</name>
<keyword evidence="5" id="KW-1185">Reference proteome</keyword>
<feature type="signal peptide" evidence="2">
    <location>
        <begin position="1"/>
        <end position="36"/>
    </location>
</feature>
<protein>
    <submittedName>
        <fullName evidence="4">SPOR domain-containing protein</fullName>
    </submittedName>
</protein>
<evidence type="ECO:0000256" key="1">
    <source>
        <dbReference type="SAM" id="MobiDB-lite"/>
    </source>
</evidence>
<evidence type="ECO:0000313" key="4">
    <source>
        <dbReference type="EMBL" id="MEX6631994.1"/>
    </source>
</evidence>
<sequence>MSAFYKSIPSPRFSKPFPSLKNVGLALIFATLSACASTPDRSPLVDASVADQQAALQKVASLEAEVTRLKSQNARLSNEVLALQRDKDRLAAAESAETTVPTPKPDVAEKKEPPKQQAVVDDAPSPALAQSEVPVETSPRLVQPTFASNETVFENEAEGDIKTESVLFGVHLASYRKPEEARAGWRQLQRENPEELGLLEPRVESVSVKGKGKFVRLVGGGFASRDKAEALCLQLKSRGLFCSVTGFEGDRLSLAEGQG</sequence>
<dbReference type="Gene3D" id="3.30.70.1070">
    <property type="entry name" value="Sporulation related repeat"/>
    <property type="match status" value="1"/>
</dbReference>
<dbReference type="Proteomes" id="UP001560685">
    <property type="component" value="Unassembled WGS sequence"/>
</dbReference>
<reference evidence="4 5" key="1">
    <citation type="submission" date="2024-05" db="EMBL/GenBank/DDBJ databases">
        <title>Three bacterial strains, DH-69, EH-24, and ECK-19 isolated from coastal sediments.</title>
        <authorList>
            <person name="Ye Y.-Q."/>
            <person name="Du Z.-J."/>
        </authorList>
    </citation>
    <scope>NUCLEOTIDE SEQUENCE [LARGE SCALE GENOMIC DNA]</scope>
    <source>
        <strain evidence="4 5">ECK-19</strain>
    </source>
</reference>
<dbReference type="EMBL" id="JBEHZE010000001">
    <property type="protein sequence ID" value="MEX6631994.1"/>
    <property type="molecule type" value="Genomic_DNA"/>
</dbReference>
<dbReference type="PROSITE" id="PS51257">
    <property type="entry name" value="PROKAR_LIPOPROTEIN"/>
    <property type="match status" value="1"/>
</dbReference>
<comment type="caution">
    <text evidence="4">The sequence shown here is derived from an EMBL/GenBank/DDBJ whole genome shotgun (WGS) entry which is preliminary data.</text>
</comment>
<feature type="domain" description="SPOR" evidence="3">
    <location>
        <begin position="162"/>
        <end position="248"/>
    </location>
</feature>
<feature type="chain" id="PRO_5045571776" evidence="2">
    <location>
        <begin position="37"/>
        <end position="259"/>
    </location>
</feature>
<dbReference type="RefSeq" id="WP_369311637.1">
    <property type="nucleotide sequence ID" value="NZ_JBEHZE010000001.1"/>
</dbReference>
<dbReference type="InterPro" id="IPR007730">
    <property type="entry name" value="SPOR-like_dom"/>
</dbReference>
<accession>A0ABV3Z1V5</accession>
<gene>
    <name evidence="4" type="ORF">ABFZ84_00385</name>
</gene>
<dbReference type="InterPro" id="IPR036680">
    <property type="entry name" value="SPOR-like_sf"/>
</dbReference>
<evidence type="ECO:0000259" key="3">
    <source>
        <dbReference type="PROSITE" id="PS51724"/>
    </source>
</evidence>
<proteinExistence type="predicted"/>
<evidence type="ECO:0000256" key="2">
    <source>
        <dbReference type="SAM" id="SignalP"/>
    </source>
</evidence>
<evidence type="ECO:0000313" key="5">
    <source>
        <dbReference type="Proteomes" id="UP001560685"/>
    </source>
</evidence>